<comment type="caution">
    <text evidence="1">The sequence shown here is derived from an EMBL/GenBank/DDBJ whole genome shotgun (WGS) entry which is preliminary data.</text>
</comment>
<keyword evidence="2" id="KW-1185">Reference proteome</keyword>
<proteinExistence type="predicted"/>
<dbReference type="InterPro" id="IPR009297">
    <property type="entry name" value="DUF952"/>
</dbReference>
<dbReference type="Pfam" id="PF06108">
    <property type="entry name" value="DUF952"/>
    <property type="match status" value="1"/>
</dbReference>
<keyword evidence="1" id="KW-0378">Hydrolase</keyword>
<reference evidence="1 2" key="1">
    <citation type="submission" date="2020-07" db="EMBL/GenBank/DDBJ databases">
        <title>Sequencing the genomes of 1000 actinobacteria strains.</title>
        <authorList>
            <person name="Klenk H.-P."/>
        </authorList>
    </citation>
    <scope>NUCLEOTIDE SEQUENCE [LARGE SCALE GENOMIC DNA]</scope>
    <source>
        <strain evidence="1 2">DSM 22083</strain>
    </source>
</reference>
<name>A0A7Y9I2R8_9ACTN</name>
<dbReference type="InterPro" id="IPR036412">
    <property type="entry name" value="HAD-like_sf"/>
</dbReference>
<dbReference type="Pfam" id="PF00702">
    <property type="entry name" value="Hydrolase"/>
    <property type="match status" value="1"/>
</dbReference>
<gene>
    <name evidence="1" type="ORF">BKA15_000499</name>
</gene>
<accession>A0A7Y9I2R8</accession>
<dbReference type="Gene3D" id="3.20.170.20">
    <property type="entry name" value="Protein of unknown function DUF952"/>
    <property type="match status" value="1"/>
</dbReference>
<dbReference type="InterPro" id="IPR023214">
    <property type="entry name" value="HAD_sf"/>
</dbReference>
<dbReference type="RefSeq" id="WP_179747933.1">
    <property type="nucleotide sequence ID" value="NZ_JACCBU010000001.1"/>
</dbReference>
<dbReference type="CDD" id="cd02603">
    <property type="entry name" value="HAD_sEH-N_like"/>
    <property type="match status" value="1"/>
</dbReference>
<dbReference type="Proteomes" id="UP000569914">
    <property type="component" value="Unassembled WGS sequence"/>
</dbReference>
<evidence type="ECO:0000313" key="1">
    <source>
        <dbReference type="EMBL" id="NYE69170.1"/>
    </source>
</evidence>
<dbReference type="SUPFAM" id="SSF56784">
    <property type="entry name" value="HAD-like"/>
    <property type="match status" value="1"/>
</dbReference>
<protein>
    <submittedName>
        <fullName evidence="1">2-haloacid dehalogenase</fullName>
        <ecNumber evidence="1">3.8.1.2</ecNumber>
    </submittedName>
</protein>
<dbReference type="EMBL" id="JACCBU010000001">
    <property type="protein sequence ID" value="NYE69170.1"/>
    <property type="molecule type" value="Genomic_DNA"/>
</dbReference>
<dbReference type="PRINTS" id="PR00413">
    <property type="entry name" value="HADHALOGNASE"/>
</dbReference>
<dbReference type="EC" id="3.8.1.2" evidence="1"/>
<dbReference type="GO" id="GO:0018784">
    <property type="term" value="F:(S)-2-haloacid dehalogenase activity"/>
    <property type="evidence" value="ECO:0007669"/>
    <property type="project" value="UniProtKB-EC"/>
</dbReference>
<dbReference type="InterPro" id="IPR006439">
    <property type="entry name" value="HAD-SF_hydro_IA"/>
</dbReference>
<evidence type="ECO:0000313" key="2">
    <source>
        <dbReference type="Proteomes" id="UP000569914"/>
    </source>
</evidence>
<dbReference type="NCBIfam" id="TIGR01509">
    <property type="entry name" value="HAD-SF-IA-v3"/>
    <property type="match status" value="1"/>
</dbReference>
<dbReference type="PANTHER" id="PTHR43611:SF3">
    <property type="entry name" value="FLAVIN MONONUCLEOTIDE HYDROLASE 1, CHLOROPLATIC"/>
    <property type="match status" value="1"/>
</dbReference>
<sequence>MSERSFSTVVFDLGAVVLGWDPVPAFATVLPAEDVPAFLDKIDFRTWNHTQDAGRPFEAGEALLVEQHGAEHTEAIQAYRLHFPKTLTGMIPGTGAVIAELQRAGVRLLALTNWSHETFPHARRRFGLLNRFEDILVSGAERLAKPDPAIFRLLIERYGLEAGRTVFVDDVAANIAGSEEVGLTGIQFTDAAALRARLVELGLLGPWQPVPGPVYHLTDAETWQAARAAGEFPWSTRDVPYDSEGYVHLSFAGQVEGVRKHLYPEHADADLVLLRLDPEPGDPIVAEDLGAGEPYPHLYAQLPLERVRPEPLSG</sequence>
<dbReference type="SUPFAM" id="SSF56399">
    <property type="entry name" value="ADP-ribosylation"/>
    <property type="match status" value="1"/>
</dbReference>
<organism evidence="1 2">
    <name type="scientific">Microlunatus parietis</name>
    <dbReference type="NCBI Taxonomy" id="682979"/>
    <lineage>
        <taxon>Bacteria</taxon>
        <taxon>Bacillati</taxon>
        <taxon>Actinomycetota</taxon>
        <taxon>Actinomycetes</taxon>
        <taxon>Propionibacteriales</taxon>
        <taxon>Propionibacteriaceae</taxon>
        <taxon>Microlunatus</taxon>
    </lineage>
</organism>
<dbReference type="Gene3D" id="3.40.50.1000">
    <property type="entry name" value="HAD superfamily/HAD-like"/>
    <property type="match status" value="1"/>
</dbReference>
<dbReference type="AlphaFoldDB" id="A0A7Y9I2R8"/>
<dbReference type="PANTHER" id="PTHR43611">
    <property type="entry name" value="ALPHA-D-GLUCOSE 1-PHOSPHATE PHOSPHATASE"/>
    <property type="match status" value="1"/>
</dbReference>